<dbReference type="Proteomes" id="UP000019373">
    <property type="component" value="Unassembled WGS sequence"/>
</dbReference>
<dbReference type="OMA" id="FLCHEND"/>
<evidence type="ECO:0008006" key="4">
    <source>
        <dbReference type="Google" id="ProtNLM"/>
    </source>
</evidence>
<dbReference type="EMBL" id="KE721256">
    <property type="protein sequence ID" value="ERF71095.1"/>
    <property type="molecule type" value="Genomic_DNA"/>
</dbReference>
<dbReference type="OrthoDB" id="2426273at2759"/>
<reference evidence="3" key="1">
    <citation type="journal article" date="2014" name="BMC Genomics">
        <title>Genome characteristics reveal the impact of lichenization on lichen-forming fungus Endocarpon pusillum Hedwig (Verrucariales, Ascomycota).</title>
        <authorList>
            <person name="Wang Y.-Y."/>
            <person name="Liu B."/>
            <person name="Zhang X.-Y."/>
            <person name="Zhou Q.-M."/>
            <person name="Zhang T."/>
            <person name="Li H."/>
            <person name="Yu Y.-F."/>
            <person name="Zhang X.-L."/>
            <person name="Hao X.-Y."/>
            <person name="Wang M."/>
            <person name="Wang L."/>
            <person name="Wei J.-C."/>
        </authorList>
    </citation>
    <scope>NUCLEOTIDE SEQUENCE [LARGE SCALE GENOMIC DNA]</scope>
    <source>
        <strain evidence="3">Z07020 / HMAS-L-300199</strain>
    </source>
</reference>
<dbReference type="PANTHER" id="PTHR39596">
    <property type="match status" value="1"/>
</dbReference>
<evidence type="ECO:0000313" key="2">
    <source>
        <dbReference type="EMBL" id="ERF71095.1"/>
    </source>
</evidence>
<sequence>MAHEFLCHENDLSINIPSSVDNLDVLFAKIQAWLYFGLIRDAFGPLTRFDDFTGVGESGQRIIESTKLRHYTSQWQKLGACCTVNEKHRRYEKIASSTARAWKSCNDLDNAEAPQIPMHMIVLFSIRILVSTLREMIHQSGKDTTDLNSAFRFSPELVRWPRVPASYRPIVCLMVDYGWCSHQILQLLSTYDISTVWCITCVHGRDMPGLEHQKCVAAPKCIARNVDPNKYRARHLTEACGCEAVGPDMVEVKSVLRNGGIPLIRCTVGRQGHISFKVIRAAKPKRHIAFSHVWADGIVIPKENKVYRCQFLNMFTYLQRASPELRAEKLHLLPFNSFLARRVLPRRTSFDIWFDIFCIPNRETPEDMELRKKAIGRIYPIFAGAECVLIVDRSLTRLDSTELSTIDMLARIVSSGWMSRCWTFIEASLAARSILLFCIGDELVRYSDIDLARESNAVYKALDRVSRGVFRDITQSALLPFNIAWMASQPIVSDISAFCSVWNSLTSRSTSWPDDVWGIMATFLGYSGGEIMSLAEEDRLPALLKSMPGVPASFLFRNLPRSSSVPASTRWIPTKIEGIIRPADSVIIFGPRGLYLIKSIGIKLLFSVSKIPPRSFSVRFVDQRITTAPSWTCLSWDLTVQNYDIFCQHVTLGTQVCVVLHVDVEGRGGTGNETHGWKGIGCCLQVTKTHPNAIPEADYLSSLTFTTSNETGPCSFDAVFAGPTVIVNCDREPWYQLKTRRQKHKLSPWFLGSLLYWIIPTCYLLVYFAIFIPLWIWYRQGHETALVIATPISVAGFLPYFLFLKFLENLLFQNWFDSFLHEGMRQPWWKRIMPIW</sequence>
<gene>
    <name evidence="2" type="ORF">EPUS_07767</name>
</gene>
<evidence type="ECO:0000313" key="3">
    <source>
        <dbReference type="Proteomes" id="UP000019373"/>
    </source>
</evidence>
<dbReference type="RefSeq" id="XP_007803253.1">
    <property type="nucleotide sequence ID" value="XM_007805062.1"/>
</dbReference>
<feature type="transmembrane region" description="Helical" evidence="1">
    <location>
        <begin position="754"/>
        <end position="778"/>
    </location>
</feature>
<keyword evidence="1" id="KW-0472">Membrane</keyword>
<keyword evidence="3" id="KW-1185">Reference proteome</keyword>
<dbReference type="AlphaFoldDB" id="U1HLD9"/>
<proteinExistence type="predicted"/>
<dbReference type="GeneID" id="19242647"/>
<evidence type="ECO:0000256" key="1">
    <source>
        <dbReference type="SAM" id="Phobius"/>
    </source>
</evidence>
<name>U1HLD9_ENDPU</name>
<accession>U1HLD9</accession>
<keyword evidence="1" id="KW-0812">Transmembrane</keyword>
<organism evidence="2 3">
    <name type="scientific">Endocarpon pusillum (strain Z07020 / HMAS-L-300199)</name>
    <name type="common">Lichen-forming fungus</name>
    <dbReference type="NCBI Taxonomy" id="1263415"/>
    <lineage>
        <taxon>Eukaryota</taxon>
        <taxon>Fungi</taxon>
        <taxon>Dikarya</taxon>
        <taxon>Ascomycota</taxon>
        <taxon>Pezizomycotina</taxon>
        <taxon>Eurotiomycetes</taxon>
        <taxon>Chaetothyriomycetidae</taxon>
        <taxon>Verrucariales</taxon>
        <taxon>Verrucariaceae</taxon>
        <taxon>Endocarpon</taxon>
    </lineage>
</organism>
<keyword evidence="1" id="KW-1133">Transmembrane helix</keyword>
<dbReference type="eggNOG" id="ENOG502SQ4R">
    <property type="taxonomic scope" value="Eukaryota"/>
</dbReference>
<dbReference type="HOGENOM" id="CLU_327048_0_0_1"/>
<protein>
    <recommendedName>
        <fullName evidence="4">Heterokaryon incompatibility domain-containing protein</fullName>
    </recommendedName>
</protein>
<dbReference type="PANTHER" id="PTHR39596:SF3">
    <property type="entry name" value="HETEROKARYON INCOMPATIBILITY DOMAIN-CONTAINING PROTEIN"/>
    <property type="match status" value="1"/>
</dbReference>
<feature type="transmembrane region" description="Helical" evidence="1">
    <location>
        <begin position="785"/>
        <end position="807"/>
    </location>
</feature>